<sequence length="41" mass="4517">MWVLALSLALHLCVYRVGKGGEYTDCSRFQQSLKEDSAAGL</sequence>
<reference evidence="2" key="1">
    <citation type="submission" date="2014-11" db="EMBL/GenBank/DDBJ databases">
        <authorList>
            <person name="Amaro Gonzalez C."/>
        </authorList>
    </citation>
    <scope>NUCLEOTIDE SEQUENCE</scope>
</reference>
<organism evidence="2">
    <name type="scientific">Anguilla anguilla</name>
    <name type="common">European freshwater eel</name>
    <name type="synonym">Muraena anguilla</name>
    <dbReference type="NCBI Taxonomy" id="7936"/>
    <lineage>
        <taxon>Eukaryota</taxon>
        <taxon>Metazoa</taxon>
        <taxon>Chordata</taxon>
        <taxon>Craniata</taxon>
        <taxon>Vertebrata</taxon>
        <taxon>Euteleostomi</taxon>
        <taxon>Actinopterygii</taxon>
        <taxon>Neopterygii</taxon>
        <taxon>Teleostei</taxon>
        <taxon>Anguilliformes</taxon>
        <taxon>Anguillidae</taxon>
        <taxon>Anguilla</taxon>
    </lineage>
</organism>
<name>A0A0E9QX22_ANGAN</name>
<evidence type="ECO:0000313" key="2">
    <source>
        <dbReference type="EMBL" id="JAH20668.1"/>
    </source>
</evidence>
<proteinExistence type="predicted"/>
<protein>
    <submittedName>
        <fullName evidence="2">Uncharacterized protein</fullName>
    </submittedName>
</protein>
<reference evidence="2" key="2">
    <citation type="journal article" date="2015" name="Fish Shellfish Immunol.">
        <title>Early steps in the European eel (Anguilla anguilla)-Vibrio vulnificus interaction in the gills: Role of the RtxA13 toxin.</title>
        <authorList>
            <person name="Callol A."/>
            <person name="Pajuelo D."/>
            <person name="Ebbesson L."/>
            <person name="Teles M."/>
            <person name="MacKenzie S."/>
            <person name="Amaro C."/>
        </authorList>
    </citation>
    <scope>NUCLEOTIDE SEQUENCE</scope>
</reference>
<feature type="signal peptide" evidence="1">
    <location>
        <begin position="1"/>
        <end position="20"/>
    </location>
</feature>
<dbReference type="EMBL" id="GBXM01087909">
    <property type="protein sequence ID" value="JAH20668.1"/>
    <property type="molecule type" value="Transcribed_RNA"/>
</dbReference>
<accession>A0A0E9QX22</accession>
<dbReference type="AlphaFoldDB" id="A0A0E9QX22"/>
<evidence type="ECO:0000256" key="1">
    <source>
        <dbReference type="SAM" id="SignalP"/>
    </source>
</evidence>
<keyword evidence="1" id="KW-0732">Signal</keyword>
<feature type="chain" id="PRO_5002431662" evidence="1">
    <location>
        <begin position="21"/>
        <end position="41"/>
    </location>
</feature>